<sequence>MYTTFRNTLLLVLLSFMLFSCMTNKSTVYINNPNFNHDFPISILDTIVEYKLQPRDILNVQIKTLDAASSDYFNLQSGSTFQQVSPAALYLGGYSISKEGRINLPEIGQVSVAGLTLSKAEEQIQKAVRRYLPNANVIVKMVSFKISVLGEVNAPGYYYVYNEQANLLEALALAGDMTLFGNRENITVLRQTQSGMKGMLLDLRNPNIFSSEYFQLLPNDVVYVQPRKERNQRDNLSTFNLLSIVFGAISSIVLLLNFTN</sequence>
<evidence type="ECO:0000256" key="14">
    <source>
        <dbReference type="ARBA" id="ARBA00023288"/>
    </source>
</evidence>
<dbReference type="Proteomes" id="UP000199440">
    <property type="component" value="Unassembled WGS sequence"/>
</dbReference>
<keyword evidence="10" id="KW-0626">Porin</keyword>
<evidence type="ECO:0000256" key="16">
    <source>
        <dbReference type="SAM" id="SignalP"/>
    </source>
</evidence>
<keyword evidence="7 16" id="KW-0732">Signal</keyword>
<evidence type="ECO:0000256" key="2">
    <source>
        <dbReference type="ARBA" id="ARBA00009450"/>
    </source>
</evidence>
<evidence type="ECO:0000256" key="9">
    <source>
        <dbReference type="ARBA" id="ARBA00023065"/>
    </source>
</evidence>
<dbReference type="AlphaFoldDB" id="A0A1G9U7H2"/>
<evidence type="ECO:0000256" key="5">
    <source>
        <dbReference type="ARBA" id="ARBA00022597"/>
    </source>
</evidence>
<keyword evidence="12" id="KW-0564">Palmitate</keyword>
<evidence type="ECO:0000256" key="13">
    <source>
        <dbReference type="ARBA" id="ARBA00023237"/>
    </source>
</evidence>
<keyword evidence="15" id="KW-1133">Transmembrane helix</keyword>
<evidence type="ECO:0000256" key="3">
    <source>
        <dbReference type="ARBA" id="ARBA00022448"/>
    </source>
</evidence>
<dbReference type="STRING" id="192904.SAMN04488514_110153"/>
<dbReference type="Gene3D" id="3.10.560.10">
    <property type="entry name" value="Outer membrane lipoprotein wza domain like"/>
    <property type="match status" value="1"/>
</dbReference>
<dbReference type="InterPro" id="IPR003715">
    <property type="entry name" value="Poly_export_N"/>
</dbReference>
<name>A0A1G9U7H2_9FLAO</name>
<feature type="signal peptide" evidence="16">
    <location>
        <begin position="1"/>
        <end position="25"/>
    </location>
</feature>
<feature type="chain" id="PRO_5011655682" evidence="16">
    <location>
        <begin position="26"/>
        <end position="260"/>
    </location>
</feature>
<gene>
    <name evidence="19" type="ORF">SAMN04488514_110153</name>
</gene>
<keyword evidence="8" id="KW-0625">Polysaccharide transport</keyword>
<feature type="transmembrane region" description="Helical" evidence="15">
    <location>
        <begin position="239"/>
        <end position="258"/>
    </location>
</feature>
<evidence type="ECO:0000256" key="12">
    <source>
        <dbReference type="ARBA" id="ARBA00023139"/>
    </source>
</evidence>
<proteinExistence type="inferred from homology"/>
<evidence type="ECO:0000256" key="7">
    <source>
        <dbReference type="ARBA" id="ARBA00022729"/>
    </source>
</evidence>
<dbReference type="PANTHER" id="PTHR33619">
    <property type="entry name" value="POLYSACCHARIDE EXPORT PROTEIN GFCE-RELATED"/>
    <property type="match status" value="1"/>
</dbReference>
<evidence type="ECO:0000256" key="1">
    <source>
        <dbReference type="ARBA" id="ARBA00004571"/>
    </source>
</evidence>
<evidence type="ECO:0000313" key="19">
    <source>
        <dbReference type="EMBL" id="SDM55919.1"/>
    </source>
</evidence>
<evidence type="ECO:0000256" key="6">
    <source>
        <dbReference type="ARBA" id="ARBA00022692"/>
    </source>
</evidence>
<evidence type="ECO:0000259" key="17">
    <source>
        <dbReference type="Pfam" id="PF02563"/>
    </source>
</evidence>
<organism evidence="19 20">
    <name type="scientific">Kriegella aquimaris</name>
    <dbReference type="NCBI Taxonomy" id="192904"/>
    <lineage>
        <taxon>Bacteria</taxon>
        <taxon>Pseudomonadati</taxon>
        <taxon>Bacteroidota</taxon>
        <taxon>Flavobacteriia</taxon>
        <taxon>Flavobacteriales</taxon>
        <taxon>Flavobacteriaceae</taxon>
        <taxon>Kriegella</taxon>
    </lineage>
</organism>
<keyword evidence="20" id="KW-1185">Reference proteome</keyword>
<keyword evidence="5" id="KW-0762">Sugar transport</keyword>
<feature type="domain" description="Polysaccharide export protein N-terminal" evidence="17">
    <location>
        <begin position="49"/>
        <end position="141"/>
    </location>
</feature>
<evidence type="ECO:0000256" key="4">
    <source>
        <dbReference type="ARBA" id="ARBA00022452"/>
    </source>
</evidence>
<dbReference type="RefSeq" id="WP_089892746.1">
    <property type="nucleotide sequence ID" value="NZ_FNGV01000010.1"/>
</dbReference>
<dbReference type="GO" id="GO:0046930">
    <property type="term" value="C:pore complex"/>
    <property type="evidence" value="ECO:0007669"/>
    <property type="project" value="UniProtKB-KW"/>
</dbReference>
<dbReference type="GO" id="GO:0015159">
    <property type="term" value="F:polysaccharide transmembrane transporter activity"/>
    <property type="evidence" value="ECO:0007669"/>
    <property type="project" value="InterPro"/>
</dbReference>
<dbReference type="PROSITE" id="PS51257">
    <property type="entry name" value="PROKAR_LIPOPROTEIN"/>
    <property type="match status" value="1"/>
</dbReference>
<dbReference type="GO" id="GO:0015288">
    <property type="term" value="F:porin activity"/>
    <property type="evidence" value="ECO:0007669"/>
    <property type="project" value="UniProtKB-KW"/>
</dbReference>
<dbReference type="InterPro" id="IPR054765">
    <property type="entry name" value="SLBB_dom"/>
</dbReference>
<accession>A0A1G9U7H2</accession>
<comment type="subcellular location">
    <subcellularLocation>
        <location evidence="1">Cell outer membrane</location>
        <topology evidence="1">Multi-pass membrane protein</topology>
    </subcellularLocation>
</comment>
<keyword evidence="13" id="KW-0998">Cell outer membrane</keyword>
<dbReference type="GO" id="GO:0006811">
    <property type="term" value="P:monoatomic ion transport"/>
    <property type="evidence" value="ECO:0007669"/>
    <property type="project" value="UniProtKB-KW"/>
</dbReference>
<evidence type="ECO:0000259" key="18">
    <source>
        <dbReference type="Pfam" id="PF22461"/>
    </source>
</evidence>
<protein>
    <submittedName>
        <fullName evidence="19">Protein involved in gliding motility EpsA</fullName>
    </submittedName>
</protein>
<dbReference type="Pfam" id="PF22461">
    <property type="entry name" value="SLBB_2"/>
    <property type="match status" value="1"/>
</dbReference>
<dbReference type="InterPro" id="IPR049712">
    <property type="entry name" value="Poly_export"/>
</dbReference>
<evidence type="ECO:0000313" key="20">
    <source>
        <dbReference type="Proteomes" id="UP000199440"/>
    </source>
</evidence>
<feature type="domain" description="SLBB" evidence="18">
    <location>
        <begin position="145"/>
        <end position="224"/>
    </location>
</feature>
<evidence type="ECO:0000256" key="10">
    <source>
        <dbReference type="ARBA" id="ARBA00023114"/>
    </source>
</evidence>
<reference evidence="19 20" key="1">
    <citation type="submission" date="2016-10" db="EMBL/GenBank/DDBJ databases">
        <authorList>
            <person name="de Groot N.N."/>
        </authorList>
    </citation>
    <scope>NUCLEOTIDE SEQUENCE [LARGE SCALE GENOMIC DNA]</scope>
    <source>
        <strain evidence="19 20">DSM 19886</strain>
    </source>
</reference>
<dbReference type="EMBL" id="FNGV01000010">
    <property type="protein sequence ID" value="SDM55919.1"/>
    <property type="molecule type" value="Genomic_DNA"/>
</dbReference>
<keyword evidence="3" id="KW-0813">Transport</keyword>
<evidence type="ECO:0000256" key="8">
    <source>
        <dbReference type="ARBA" id="ARBA00023047"/>
    </source>
</evidence>
<dbReference type="OrthoDB" id="1445882at2"/>
<dbReference type="PANTHER" id="PTHR33619:SF3">
    <property type="entry name" value="POLYSACCHARIDE EXPORT PROTEIN GFCE-RELATED"/>
    <property type="match status" value="1"/>
</dbReference>
<keyword evidence="6 15" id="KW-0812">Transmembrane</keyword>
<keyword evidence="14" id="KW-0449">Lipoprotein</keyword>
<keyword evidence="9" id="KW-0406">Ion transport</keyword>
<evidence type="ECO:0000256" key="11">
    <source>
        <dbReference type="ARBA" id="ARBA00023136"/>
    </source>
</evidence>
<dbReference type="GO" id="GO:0009279">
    <property type="term" value="C:cell outer membrane"/>
    <property type="evidence" value="ECO:0007669"/>
    <property type="project" value="UniProtKB-SubCell"/>
</dbReference>
<comment type="similarity">
    <text evidence="2">Belongs to the BexD/CtrA/VexA family.</text>
</comment>
<evidence type="ECO:0000256" key="15">
    <source>
        <dbReference type="SAM" id="Phobius"/>
    </source>
</evidence>
<keyword evidence="4" id="KW-1134">Transmembrane beta strand</keyword>
<dbReference type="Pfam" id="PF02563">
    <property type="entry name" value="Poly_export"/>
    <property type="match status" value="1"/>
</dbReference>
<keyword evidence="11 15" id="KW-0472">Membrane</keyword>